<reference evidence="1 2" key="1">
    <citation type="journal article" date="2017" name="Mol. Plant">
        <title>The Genome of Medicinal Plant Macleaya cordata Provides New Insights into Benzylisoquinoline Alkaloids Metabolism.</title>
        <authorList>
            <person name="Liu X."/>
            <person name="Liu Y."/>
            <person name="Huang P."/>
            <person name="Ma Y."/>
            <person name="Qing Z."/>
            <person name="Tang Q."/>
            <person name="Cao H."/>
            <person name="Cheng P."/>
            <person name="Zheng Y."/>
            <person name="Yuan Z."/>
            <person name="Zhou Y."/>
            <person name="Liu J."/>
            <person name="Tang Z."/>
            <person name="Zhuo Y."/>
            <person name="Zhang Y."/>
            <person name="Yu L."/>
            <person name="Huang J."/>
            <person name="Yang P."/>
            <person name="Peng Q."/>
            <person name="Zhang J."/>
            <person name="Jiang W."/>
            <person name="Zhang Z."/>
            <person name="Lin K."/>
            <person name="Ro D.K."/>
            <person name="Chen X."/>
            <person name="Xiong X."/>
            <person name="Shang Y."/>
            <person name="Huang S."/>
            <person name="Zeng J."/>
        </authorList>
    </citation>
    <scope>NUCLEOTIDE SEQUENCE [LARGE SCALE GENOMIC DNA]</scope>
    <source>
        <strain evidence="2">cv. BLH2017</strain>
        <tissue evidence="1">Root</tissue>
    </source>
</reference>
<dbReference type="InParanoid" id="A0A200QFV3"/>
<organism evidence="1 2">
    <name type="scientific">Macleaya cordata</name>
    <name type="common">Five-seeded plume-poppy</name>
    <name type="synonym">Bocconia cordata</name>
    <dbReference type="NCBI Taxonomy" id="56857"/>
    <lineage>
        <taxon>Eukaryota</taxon>
        <taxon>Viridiplantae</taxon>
        <taxon>Streptophyta</taxon>
        <taxon>Embryophyta</taxon>
        <taxon>Tracheophyta</taxon>
        <taxon>Spermatophyta</taxon>
        <taxon>Magnoliopsida</taxon>
        <taxon>Ranunculales</taxon>
        <taxon>Papaveraceae</taxon>
        <taxon>Papaveroideae</taxon>
        <taxon>Macleaya</taxon>
    </lineage>
</organism>
<dbReference type="Proteomes" id="UP000195402">
    <property type="component" value="Unassembled WGS sequence"/>
</dbReference>
<proteinExistence type="predicted"/>
<dbReference type="PANTHER" id="PTHR36765">
    <property type="entry name" value="EXPRESSED PROTEIN"/>
    <property type="match status" value="1"/>
</dbReference>
<gene>
    <name evidence="1" type="ORF">BVC80_8915g31</name>
</gene>
<dbReference type="PANTHER" id="PTHR36765:SF1">
    <property type="entry name" value="EXPRESSED PROTEIN"/>
    <property type="match status" value="1"/>
</dbReference>
<evidence type="ECO:0000313" key="2">
    <source>
        <dbReference type="Proteomes" id="UP000195402"/>
    </source>
</evidence>
<accession>A0A200QFV3</accession>
<dbReference type="AlphaFoldDB" id="A0A200QFV3"/>
<dbReference type="EMBL" id="MVGT01002091">
    <property type="protein sequence ID" value="OVA09380.1"/>
    <property type="molecule type" value="Genomic_DNA"/>
</dbReference>
<dbReference type="OMA" id="DPIDERQ"/>
<dbReference type="STRING" id="56857.A0A200QFV3"/>
<dbReference type="FunCoup" id="A0A200QFV3">
    <property type="interactions" value="1262"/>
</dbReference>
<evidence type="ECO:0000313" key="1">
    <source>
        <dbReference type="EMBL" id="OVA09380.1"/>
    </source>
</evidence>
<keyword evidence="2" id="KW-1185">Reference proteome</keyword>
<sequence length="202" mass="23116">MLDKSLVVVNESIPVLDNDPDPPVNEGGIRLFRHAPPGIIFDPIDERQPRKRPRILPGGEVDEKSKKFRHQLKSVAVDGIDIMAAARDACQKSLARFVAKDAAAKAAAKREEERVAELKKIRGEKWLPSIAREMRGVTGKEVRRESFYKEFASDQLRVARIVDIHGMLAILYPLMQWPHLSSVFSSYMVSEYLHLYWKERRI</sequence>
<name>A0A200QFV3_MACCD</name>
<comment type="caution">
    <text evidence="1">The sequence shown here is derived from an EMBL/GenBank/DDBJ whole genome shotgun (WGS) entry which is preliminary data.</text>
</comment>
<protein>
    <submittedName>
        <fullName evidence="1">Uncharacterized protein</fullName>
    </submittedName>
</protein>
<dbReference type="OrthoDB" id="1919921at2759"/>